<evidence type="ECO:0000313" key="3">
    <source>
        <dbReference type="EMBL" id="KAK6492818.1"/>
    </source>
</evidence>
<accession>A0ABR1A6V9</accession>
<gene>
    <name evidence="3" type="ORF">HHUSO_G2221</name>
</gene>
<keyword evidence="4" id="KW-1185">Reference proteome</keyword>
<feature type="domain" description="Transcription factor AP-2 C-terminal" evidence="2">
    <location>
        <begin position="89"/>
        <end position="140"/>
    </location>
</feature>
<proteinExistence type="predicted"/>
<dbReference type="Proteomes" id="UP001369086">
    <property type="component" value="Unassembled WGS sequence"/>
</dbReference>
<evidence type="ECO:0000256" key="1">
    <source>
        <dbReference type="SAM" id="MobiDB-lite"/>
    </source>
</evidence>
<evidence type="ECO:0000259" key="2">
    <source>
        <dbReference type="Pfam" id="PF03299"/>
    </source>
</evidence>
<feature type="region of interest" description="Disordered" evidence="1">
    <location>
        <begin position="1"/>
        <end position="45"/>
    </location>
</feature>
<dbReference type="EMBL" id="JAHFZB010000002">
    <property type="protein sequence ID" value="KAK6492818.1"/>
    <property type="molecule type" value="Genomic_DNA"/>
</dbReference>
<feature type="compositionally biased region" description="Polar residues" evidence="1">
    <location>
        <begin position="33"/>
        <end position="45"/>
    </location>
</feature>
<protein>
    <recommendedName>
        <fullName evidence="2">Transcription factor AP-2 C-terminal domain-containing protein</fullName>
    </recommendedName>
</protein>
<comment type="caution">
    <text evidence="3">The sequence shown here is derived from an EMBL/GenBank/DDBJ whole genome shotgun (WGS) entry which is preliminary data.</text>
</comment>
<reference evidence="3 4" key="1">
    <citation type="submission" date="2021-05" db="EMBL/GenBank/DDBJ databases">
        <authorList>
            <person name="Zahm M."/>
            <person name="Klopp C."/>
            <person name="Cabau C."/>
            <person name="Kuhl H."/>
            <person name="Suciu R."/>
            <person name="Ciorpac M."/>
            <person name="Holostenco D."/>
            <person name="Gessner J."/>
            <person name="Wuertz S."/>
            <person name="Hohne C."/>
            <person name="Stock M."/>
            <person name="Gislard M."/>
            <person name="Lluch J."/>
            <person name="Milhes M."/>
            <person name="Lampietro C."/>
            <person name="Lopez Roques C."/>
            <person name="Donnadieu C."/>
            <person name="Du K."/>
            <person name="Schartl M."/>
            <person name="Guiguen Y."/>
        </authorList>
    </citation>
    <scope>NUCLEOTIDE SEQUENCE [LARGE SCALE GENOMIC DNA]</scope>
    <source>
        <strain evidence="3">Hh-F2</strain>
        <tissue evidence="3">Blood</tissue>
    </source>
</reference>
<evidence type="ECO:0000313" key="4">
    <source>
        <dbReference type="Proteomes" id="UP001369086"/>
    </source>
</evidence>
<name>A0ABR1A6V9_HUSHU</name>
<dbReference type="Pfam" id="PF03299">
    <property type="entry name" value="TF_AP-2"/>
    <property type="match status" value="1"/>
</dbReference>
<organism evidence="3 4">
    <name type="scientific">Huso huso</name>
    <name type="common">Beluga</name>
    <name type="synonym">Acipenser huso</name>
    <dbReference type="NCBI Taxonomy" id="61971"/>
    <lineage>
        <taxon>Eukaryota</taxon>
        <taxon>Metazoa</taxon>
        <taxon>Chordata</taxon>
        <taxon>Craniata</taxon>
        <taxon>Vertebrata</taxon>
        <taxon>Euteleostomi</taxon>
        <taxon>Actinopterygii</taxon>
        <taxon>Chondrostei</taxon>
        <taxon>Acipenseriformes</taxon>
        <taxon>Acipenseridae</taxon>
        <taxon>Huso</taxon>
    </lineage>
</organism>
<sequence>MPPRKRRKCTSVTVKNHAEKAHATSATPAACSESDTASPLPQACPPSSSTVAVSLQHPPVSLAVPRPAVIPDSMATPQVFAEVESLLPLSFNKRKKRYSVTAEEIRKRIGPPENVSANFLVAYLRVDKNKKSELKKKIEETVGISPGPTTTVTSLCSKLTEGTLVNVQCNVNTLKHIN</sequence>
<dbReference type="InterPro" id="IPR013854">
    <property type="entry name" value="TF_AP2_C"/>
</dbReference>